<dbReference type="Proteomes" id="UP000321807">
    <property type="component" value="Chromosome"/>
</dbReference>
<evidence type="ECO:0000256" key="2">
    <source>
        <dbReference type="SAM" id="SignalP"/>
    </source>
</evidence>
<accession>A0A5B9DXD8</accession>
<protein>
    <submittedName>
        <fullName evidence="3">Uncharacterized protein</fullName>
    </submittedName>
</protein>
<dbReference type="Gene3D" id="1.25.40.10">
    <property type="entry name" value="Tetratricopeptide repeat domain"/>
    <property type="match status" value="1"/>
</dbReference>
<dbReference type="EMBL" id="CP042807">
    <property type="protein sequence ID" value="QEE23291.1"/>
    <property type="molecule type" value="Genomic_DNA"/>
</dbReference>
<feature type="compositionally biased region" description="Pro residues" evidence="1">
    <location>
        <begin position="180"/>
        <end position="194"/>
    </location>
</feature>
<proteinExistence type="predicted"/>
<dbReference type="InterPro" id="IPR019734">
    <property type="entry name" value="TPR_rpt"/>
</dbReference>
<gene>
    <name evidence="3" type="ORF">CS053_01335</name>
</gene>
<keyword evidence="2" id="KW-0732">Signal</keyword>
<feature type="region of interest" description="Disordered" evidence="1">
    <location>
        <begin position="154"/>
        <end position="210"/>
    </location>
</feature>
<organism evidence="3 4">
    <name type="scientific">Rhodanobacter glycinis</name>
    <dbReference type="NCBI Taxonomy" id="582702"/>
    <lineage>
        <taxon>Bacteria</taxon>
        <taxon>Pseudomonadati</taxon>
        <taxon>Pseudomonadota</taxon>
        <taxon>Gammaproteobacteria</taxon>
        <taxon>Lysobacterales</taxon>
        <taxon>Rhodanobacteraceae</taxon>
        <taxon>Rhodanobacter</taxon>
    </lineage>
</organism>
<evidence type="ECO:0000313" key="3">
    <source>
        <dbReference type="EMBL" id="QEE23291.1"/>
    </source>
</evidence>
<sequence>MKMAHVRAAMLLLLIPAFAGCSMLHRSKTKPVAVHPYDQLMQQADARYNAQDVDGAKALYSKAAAADPTRENPWYRLAQINFGQQNYGRAIVDAQEVLQRNPSDSNAESILTVAGLRVAVQALGRLHDESNQQGPAHVEAEKLAAKMRETLGQSVLVPPEAKPVERKPVRRRVSRHVAPAPRPAAAPAPAPAPSAPASDNPFQALPGGSL</sequence>
<feature type="signal peptide" evidence="2">
    <location>
        <begin position="1"/>
        <end position="19"/>
    </location>
</feature>
<reference evidence="3 4" key="1">
    <citation type="submission" date="2019-08" db="EMBL/GenBank/DDBJ databases">
        <title>Complete genome sequence of Rhodanobacter glycinis strain T01E-68 isolated from tomato root.</title>
        <authorList>
            <person name="Weon H.-Y."/>
            <person name="Lee S.A."/>
        </authorList>
    </citation>
    <scope>NUCLEOTIDE SEQUENCE [LARGE SCALE GENOMIC DNA]</scope>
    <source>
        <strain evidence="3 4">T01E-68</strain>
    </source>
</reference>
<name>A0A5B9DXD8_9GAMM</name>
<feature type="chain" id="PRO_5022969649" evidence="2">
    <location>
        <begin position="20"/>
        <end position="210"/>
    </location>
</feature>
<dbReference type="SMART" id="SM00028">
    <property type="entry name" value="TPR"/>
    <property type="match status" value="2"/>
</dbReference>
<dbReference type="RefSeq" id="WP_147626057.1">
    <property type="nucleotide sequence ID" value="NZ_CP042807.1"/>
</dbReference>
<dbReference type="PROSITE" id="PS51257">
    <property type="entry name" value="PROKAR_LIPOPROTEIN"/>
    <property type="match status" value="1"/>
</dbReference>
<evidence type="ECO:0000256" key="1">
    <source>
        <dbReference type="SAM" id="MobiDB-lite"/>
    </source>
</evidence>
<dbReference type="InterPro" id="IPR011990">
    <property type="entry name" value="TPR-like_helical_dom_sf"/>
</dbReference>
<dbReference type="SUPFAM" id="SSF48452">
    <property type="entry name" value="TPR-like"/>
    <property type="match status" value="1"/>
</dbReference>
<dbReference type="KEGG" id="rgl:CS053_01335"/>
<evidence type="ECO:0000313" key="4">
    <source>
        <dbReference type="Proteomes" id="UP000321807"/>
    </source>
</evidence>
<dbReference type="AlphaFoldDB" id="A0A5B9DXD8"/>